<name>A0A0E9SBF5_ANGAN</name>
<reference evidence="1" key="2">
    <citation type="journal article" date="2015" name="Fish Shellfish Immunol.">
        <title>Early steps in the European eel (Anguilla anguilla)-Vibrio vulnificus interaction in the gills: Role of the RtxA13 toxin.</title>
        <authorList>
            <person name="Callol A."/>
            <person name="Pajuelo D."/>
            <person name="Ebbesson L."/>
            <person name="Teles M."/>
            <person name="MacKenzie S."/>
            <person name="Amaro C."/>
        </authorList>
    </citation>
    <scope>NUCLEOTIDE SEQUENCE</scope>
</reference>
<evidence type="ECO:0000313" key="1">
    <source>
        <dbReference type="EMBL" id="JAH38020.1"/>
    </source>
</evidence>
<dbReference type="AlphaFoldDB" id="A0A0E9SBF5"/>
<proteinExistence type="predicted"/>
<accession>A0A0E9SBF5</accession>
<reference evidence="1" key="1">
    <citation type="submission" date="2014-11" db="EMBL/GenBank/DDBJ databases">
        <authorList>
            <person name="Amaro Gonzalez C."/>
        </authorList>
    </citation>
    <scope>NUCLEOTIDE SEQUENCE</scope>
</reference>
<organism evidence="1">
    <name type="scientific">Anguilla anguilla</name>
    <name type="common">European freshwater eel</name>
    <name type="synonym">Muraena anguilla</name>
    <dbReference type="NCBI Taxonomy" id="7936"/>
    <lineage>
        <taxon>Eukaryota</taxon>
        <taxon>Metazoa</taxon>
        <taxon>Chordata</taxon>
        <taxon>Craniata</taxon>
        <taxon>Vertebrata</taxon>
        <taxon>Euteleostomi</taxon>
        <taxon>Actinopterygii</taxon>
        <taxon>Neopterygii</taxon>
        <taxon>Teleostei</taxon>
        <taxon>Anguilliformes</taxon>
        <taxon>Anguillidae</taxon>
        <taxon>Anguilla</taxon>
    </lineage>
</organism>
<sequence length="50" mass="5413">MIGNLMYLALSIGSVCKWRGSRFGKGIAFACVGLVFHAWLPSHCSVVESL</sequence>
<dbReference type="EMBL" id="GBXM01070557">
    <property type="protein sequence ID" value="JAH38020.1"/>
    <property type="molecule type" value="Transcribed_RNA"/>
</dbReference>
<protein>
    <submittedName>
        <fullName evidence="1">Uncharacterized protein</fullName>
    </submittedName>
</protein>